<evidence type="ECO:0000256" key="2">
    <source>
        <dbReference type="SAM" id="MobiDB-lite"/>
    </source>
</evidence>
<feature type="region of interest" description="Disordered" evidence="2">
    <location>
        <begin position="1"/>
        <end position="29"/>
    </location>
</feature>
<proteinExistence type="predicted"/>
<evidence type="ECO:0000256" key="1">
    <source>
        <dbReference type="SAM" id="Coils"/>
    </source>
</evidence>
<protein>
    <submittedName>
        <fullName evidence="3">Uncharacterized protein</fullName>
    </submittedName>
</protein>
<feature type="coiled-coil region" evidence="1">
    <location>
        <begin position="77"/>
        <end position="104"/>
    </location>
</feature>
<comment type="caution">
    <text evidence="3">The sequence shown here is derived from an EMBL/GenBank/DDBJ whole genome shotgun (WGS) entry which is preliminary data.</text>
</comment>
<accession>A0A6L2JTN3</accession>
<reference evidence="3" key="1">
    <citation type="journal article" date="2019" name="Sci. Rep.">
        <title>Draft genome of Tanacetum cinerariifolium, the natural source of mosquito coil.</title>
        <authorList>
            <person name="Yamashiro T."/>
            <person name="Shiraishi A."/>
            <person name="Satake H."/>
            <person name="Nakayama K."/>
        </authorList>
    </citation>
    <scope>NUCLEOTIDE SEQUENCE</scope>
</reference>
<dbReference type="EMBL" id="BKCJ010001305">
    <property type="protein sequence ID" value="GEU40458.1"/>
    <property type="molecule type" value="Genomic_DNA"/>
</dbReference>
<name>A0A6L2JTN3_TANCI</name>
<keyword evidence="1" id="KW-0175">Coiled coil</keyword>
<feature type="compositionally biased region" description="Polar residues" evidence="2">
    <location>
        <begin position="1"/>
        <end position="17"/>
    </location>
</feature>
<evidence type="ECO:0000313" key="3">
    <source>
        <dbReference type="EMBL" id="GEU40458.1"/>
    </source>
</evidence>
<dbReference type="AlphaFoldDB" id="A0A6L2JTN3"/>
<gene>
    <name evidence="3" type="ORF">Tci_012436</name>
</gene>
<organism evidence="3">
    <name type="scientific">Tanacetum cinerariifolium</name>
    <name type="common">Dalmatian daisy</name>
    <name type="synonym">Chrysanthemum cinerariifolium</name>
    <dbReference type="NCBI Taxonomy" id="118510"/>
    <lineage>
        <taxon>Eukaryota</taxon>
        <taxon>Viridiplantae</taxon>
        <taxon>Streptophyta</taxon>
        <taxon>Embryophyta</taxon>
        <taxon>Tracheophyta</taxon>
        <taxon>Spermatophyta</taxon>
        <taxon>Magnoliopsida</taxon>
        <taxon>eudicotyledons</taxon>
        <taxon>Gunneridae</taxon>
        <taxon>Pentapetalae</taxon>
        <taxon>asterids</taxon>
        <taxon>campanulids</taxon>
        <taxon>Asterales</taxon>
        <taxon>Asteraceae</taxon>
        <taxon>Asteroideae</taxon>
        <taxon>Anthemideae</taxon>
        <taxon>Anthemidinae</taxon>
        <taxon>Tanacetum</taxon>
    </lineage>
</organism>
<sequence>MDNDENINLVSEQGEVQETTKHSRDDDETLAETLLNIKRSSAKDKGKGIMQETELPKKLKKKEMIQLSLDEELAQNLYAEELAKDEARQEKERYNLEKALELQRQLDQRKENVPKDSDIEREVMKRAEFDLQQGSSKKQRLDQQIEEAKAQGDSDQEVEVLKLYMRIIPKEDIEIEAIPLAVKPPVIIKYKIIKEGKISTYHITRADGSRRRYTSMINLLENINREYLETLWKLVKDKYGNTRLEEGYERVLWGDLKVMFEPDIESEVWRQLQGHDVTVWKLFSSCGVHFVRFKHLHIFLMVDKVYPLTPATIKMMLERKLHADQ</sequence>